<feature type="domain" description="PepSY" evidence="3">
    <location>
        <begin position="161"/>
        <end position="216"/>
    </location>
</feature>
<feature type="transmembrane region" description="Helical" evidence="2">
    <location>
        <begin position="7"/>
        <end position="27"/>
    </location>
</feature>
<keyword evidence="2" id="KW-1133">Transmembrane helix</keyword>
<dbReference type="KEGG" id="axl:AXY_16880"/>
<dbReference type="eggNOG" id="COG3212">
    <property type="taxonomic scope" value="Bacteria"/>
</dbReference>
<keyword evidence="5" id="KW-1185">Reference proteome</keyword>
<dbReference type="Proteomes" id="UP000006294">
    <property type="component" value="Chromosome"/>
</dbReference>
<dbReference type="AlphaFoldDB" id="K0IZ42"/>
<proteinExistence type="predicted"/>
<feature type="compositionally biased region" description="Basic and acidic residues" evidence="1">
    <location>
        <begin position="106"/>
        <end position="148"/>
    </location>
</feature>
<dbReference type="STRING" id="698758.AXY_16880"/>
<keyword evidence="2" id="KW-0472">Membrane</keyword>
<evidence type="ECO:0000313" key="5">
    <source>
        <dbReference type="Proteomes" id="UP000006294"/>
    </source>
</evidence>
<evidence type="ECO:0000313" key="4">
    <source>
        <dbReference type="EMBL" id="BAM47820.1"/>
    </source>
</evidence>
<evidence type="ECO:0000256" key="1">
    <source>
        <dbReference type="SAM" id="MobiDB-lite"/>
    </source>
</evidence>
<dbReference type="RefSeq" id="WP_015010412.1">
    <property type="nucleotide sequence ID" value="NC_018704.1"/>
</dbReference>
<dbReference type="EMBL" id="AP012050">
    <property type="protein sequence ID" value="BAM47820.1"/>
    <property type="molecule type" value="Genomic_DNA"/>
</dbReference>
<dbReference type="Pfam" id="PF03413">
    <property type="entry name" value="PepSY"/>
    <property type="match status" value="3"/>
</dbReference>
<feature type="domain" description="PepSY" evidence="3">
    <location>
        <begin position="38"/>
        <end position="89"/>
    </location>
</feature>
<name>K0IZ42_AMPXN</name>
<evidence type="ECO:0000259" key="3">
    <source>
        <dbReference type="Pfam" id="PF03413"/>
    </source>
</evidence>
<evidence type="ECO:0000256" key="2">
    <source>
        <dbReference type="SAM" id="Phobius"/>
    </source>
</evidence>
<gene>
    <name evidence="4" type="ordered locus">AXY_16880</name>
</gene>
<dbReference type="Gene3D" id="3.10.450.40">
    <property type="match status" value="3"/>
</dbReference>
<dbReference type="OrthoDB" id="5361545at2"/>
<keyword evidence="2" id="KW-0812">Transmembrane</keyword>
<dbReference type="InterPro" id="IPR025711">
    <property type="entry name" value="PepSY"/>
</dbReference>
<dbReference type="HOGENOM" id="CLU_935791_0_0_9"/>
<feature type="domain" description="PepSY" evidence="3">
    <location>
        <begin position="234"/>
        <end position="291"/>
    </location>
</feature>
<dbReference type="SUPFAM" id="SSF160574">
    <property type="entry name" value="BT0923-like"/>
    <property type="match status" value="1"/>
</dbReference>
<reference evidence="4 5" key="1">
    <citation type="submission" date="2011-01" db="EMBL/GenBank/DDBJ databases">
        <title>Whole genome sequence of Amphibacillus xylinus NBRC 15112.</title>
        <authorList>
            <person name="Nakazawa H."/>
            <person name="Katano Y."/>
            <person name="Nakamura S."/>
            <person name="Sasagawa M."/>
            <person name="Fukada J."/>
            <person name="Arai T."/>
            <person name="Sasakura N."/>
            <person name="Mochizuki D."/>
            <person name="Hosoyama A."/>
            <person name="Harada K."/>
            <person name="Horikawa H."/>
            <person name="Kato Y."/>
            <person name="Harada T."/>
            <person name="Sasaki K."/>
            <person name="Sekiguchi M."/>
            <person name="Hodoyama M."/>
            <person name="Nishiko R."/>
            <person name="Narita H."/>
            <person name="Hanamaki A."/>
            <person name="Hata C."/>
            <person name="Konno Y."/>
            <person name="Niimura Y."/>
            <person name="Yamazaki S."/>
            <person name="Fujita N."/>
        </authorList>
    </citation>
    <scope>NUCLEOTIDE SEQUENCE [LARGE SCALE GENOMIC DNA]</scope>
    <source>
        <strain evidence="5">ATCC 51415 / DSM 6626 / JCM 7361 / LMG 17667 / NBRC 15112 / Ep01</strain>
    </source>
</reference>
<organism evidence="4 5">
    <name type="scientific">Amphibacillus xylanus (strain ATCC 51415 / DSM 6626 / JCM 7361 / LMG 17667 / NBRC 15112 / Ep01)</name>
    <dbReference type="NCBI Taxonomy" id="698758"/>
    <lineage>
        <taxon>Bacteria</taxon>
        <taxon>Bacillati</taxon>
        <taxon>Bacillota</taxon>
        <taxon>Bacilli</taxon>
        <taxon>Bacillales</taxon>
        <taxon>Bacillaceae</taxon>
        <taxon>Amphibacillus</taxon>
    </lineage>
</organism>
<protein>
    <recommendedName>
        <fullName evidence="3">PepSY domain-containing protein</fullName>
    </recommendedName>
</protein>
<accession>K0IZ42</accession>
<sequence>MMKKATIKAIVSILGGLVVFGIAFYIFQSSPRTTEATMTRQDAERIAQEQFQGEVVSVEFDDGRYEVELETEDTQYELEIDAKTGAIVKLEEKRVRQQTVKNTELTDEKRTEKEVEVTEKESKVEVKQEQTKNTSKEKEVTNKEEQPVKKTTKKQTKNVIISSDEAIKIAHEQVPNAKVIDIELESDDGQRYYEIEMHTDDQEVDIEIDAYTGKVIMIEFERLEGSSKAKSDLISIEKAKQIALDKEPNAKIIEAKLDSDDGYYYYEIEMETAQYEIDLEIDAYTGKILDIDYDDRD</sequence>
<feature type="region of interest" description="Disordered" evidence="1">
    <location>
        <begin position="106"/>
        <end position="151"/>
    </location>
</feature>